<name>A0A1A2E437_MYCSD</name>
<comment type="caution">
    <text evidence="2">The sequence shown here is derived from an EMBL/GenBank/DDBJ whole genome shotgun (WGS) entry which is preliminary data.</text>
</comment>
<accession>A0A1A2E437</accession>
<feature type="region of interest" description="Disordered" evidence="1">
    <location>
        <begin position="46"/>
        <end position="70"/>
    </location>
</feature>
<evidence type="ECO:0000313" key="2">
    <source>
        <dbReference type="EMBL" id="OBG00916.1"/>
    </source>
</evidence>
<feature type="compositionally biased region" description="Polar residues" evidence="1">
    <location>
        <begin position="46"/>
        <end position="58"/>
    </location>
</feature>
<dbReference type="Proteomes" id="UP000093985">
    <property type="component" value="Unassembled WGS sequence"/>
</dbReference>
<dbReference type="EMBL" id="LZIN01000096">
    <property type="protein sequence ID" value="OBG00916.1"/>
    <property type="molecule type" value="Genomic_DNA"/>
</dbReference>
<evidence type="ECO:0000256" key="1">
    <source>
        <dbReference type="SAM" id="MobiDB-lite"/>
    </source>
</evidence>
<dbReference type="AlphaFoldDB" id="A0A1A2E437"/>
<protein>
    <submittedName>
        <fullName evidence="2">Uncharacterized protein</fullName>
    </submittedName>
</protein>
<reference evidence="3" key="1">
    <citation type="submission" date="2016-06" db="EMBL/GenBank/DDBJ databases">
        <authorList>
            <person name="Sutton G."/>
            <person name="Brinkac L."/>
            <person name="Sanka R."/>
            <person name="Adams M."/>
            <person name="Lau E."/>
            <person name="Mehaffy C."/>
            <person name="Tameris M."/>
            <person name="Hatherill M."/>
            <person name="Hanekom W."/>
            <person name="Mahomed H."/>
            <person name="Mcshane H."/>
        </authorList>
    </citation>
    <scope>NUCLEOTIDE SEQUENCE [LARGE SCALE GENOMIC DNA]</scope>
    <source>
        <strain evidence="3">852014-51077_SCH5608930-a</strain>
    </source>
</reference>
<proteinExistence type="predicted"/>
<organism evidence="2 3">
    <name type="scientific">Mycolicibacter sinensis (strain JDM601)</name>
    <name type="common">Mycobacterium sinense</name>
    <dbReference type="NCBI Taxonomy" id="875328"/>
    <lineage>
        <taxon>Bacteria</taxon>
        <taxon>Bacillati</taxon>
        <taxon>Actinomycetota</taxon>
        <taxon>Actinomycetes</taxon>
        <taxon>Mycobacteriales</taxon>
        <taxon>Mycobacteriaceae</taxon>
        <taxon>Mycolicibacter</taxon>
    </lineage>
</organism>
<gene>
    <name evidence="2" type="ORF">A5771_17775</name>
</gene>
<evidence type="ECO:0000313" key="3">
    <source>
        <dbReference type="Proteomes" id="UP000093985"/>
    </source>
</evidence>
<sequence>MRADYAAKNAELRTIDHGDIPPLRVTEGDRASSAVTRLIEVGMSQEISSGATSRSGSPQCHAACVEPGDV</sequence>